<keyword evidence="1" id="KW-0479">Metal-binding</keyword>
<keyword evidence="1" id="KW-0863">Zinc-finger</keyword>
<name>A0A2R9BQU0_PANPA</name>
<keyword evidence="1" id="KW-0862">Zinc</keyword>
<dbReference type="PANTHER" id="PTHR46105">
    <property type="entry name" value="AGAP004733-PA"/>
    <property type="match status" value="1"/>
</dbReference>
<dbReference type="Gene3D" id="3.30.160.60">
    <property type="entry name" value="Classic Zinc Finger"/>
    <property type="match status" value="2"/>
</dbReference>
<evidence type="ECO:0000313" key="6">
    <source>
        <dbReference type="Proteomes" id="UP000240080"/>
    </source>
</evidence>
<dbReference type="SMART" id="SM00225">
    <property type="entry name" value="BTB"/>
    <property type="match status" value="1"/>
</dbReference>
<dbReference type="PROSITE" id="PS00028">
    <property type="entry name" value="ZINC_FINGER_C2H2_1"/>
    <property type="match status" value="1"/>
</dbReference>
<feature type="domain" description="C2H2-type" evidence="4">
    <location>
        <begin position="388"/>
        <end position="415"/>
    </location>
</feature>
<dbReference type="GO" id="GO:0000981">
    <property type="term" value="F:DNA-binding transcription factor activity, RNA polymerase II-specific"/>
    <property type="evidence" value="ECO:0007669"/>
    <property type="project" value="TreeGrafter"/>
</dbReference>
<dbReference type="SUPFAM" id="SSF57667">
    <property type="entry name" value="beta-beta-alpha zinc fingers"/>
    <property type="match status" value="2"/>
</dbReference>
<accession>A0A2R9BQU0</accession>
<reference evidence="5" key="2">
    <citation type="submission" date="2025-09" db="UniProtKB">
        <authorList>
            <consortium name="Ensembl"/>
        </authorList>
    </citation>
    <scope>IDENTIFICATION</scope>
</reference>
<evidence type="ECO:0000259" key="4">
    <source>
        <dbReference type="PROSITE" id="PS50157"/>
    </source>
</evidence>
<dbReference type="Gene3D" id="3.30.710.10">
    <property type="entry name" value="Potassium Channel Kv1.1, Chain A"/>
    <property type="match status" value="1"/>
</dbReference>
<organism evidence="5 6">
    <name type="scientific">Pan paniscus</name>
    <name type="common">Pygmy chimpanzee</name>
    <name type="synonym">Bonobo</name>
    <dbReference type="NCBI Taxonomy" id="9597"/>
    <lineage>
        <taxon>Eukaryota</taxon>
        <taxon>Metazoa</taxon>
        <taxon>Chordata</taxon>
        <taxon>Craniata</taxon>
        <taxon>Vertebrata</taxon>
        <taxon>Euteleostomi</taxon>
        <taxon>Mammalia</taxon>
        <taxon>Eutheria</taxon>
        <taxon>Euarchontoglires</taxon>
        <taxon>Primates</taxon>
        <taxon>Haplorrhini</taxon>
        <taxon>Catarrhini</taxon>
        <taxon>Hominidae</taxon>
        <taxon>Pan</taxon>
    </lineage>
</organism>
<protein>
    <recommendedName>
        <fullName evidence="7">Zinc finger and BTB domain containing 45</fullName>
    </recommendedName>
</protein>
<dbReference type="GeneTree" id="ENSGT00940000160859"/>
<dbReference type="InterPro" id="IPR013087">
    <property type="entry name" value="Znf_C2H2_type"/>
</dbReference>
<dbReference type="AlphaFoldDB" id="A0A2R9BQU0"/>
<evidence type="ECO:0000313" key="5">
    <source>
        <dbReference type="Ensembl" id="ENSPPAP00000032041.1"/>
    </source>
</evidence>
<feature type="region of interest" description="Disordered" evidence="2">
    <location>
        <begin position="160"/>
        <end position="230"/>
    </location>
</feature>
<dbReference type="Proteomes" id="UP000240080">
    <property type="component" value="Unplaced"/>
</dbReference>
<feature type="compositionally biased region" description="Pro residues" evidence="2">
    <location>
        <begin position="134"/>
        <end position="145"/>
    </location>
</feature>
<feature type="compositionally biased region" description="Low complexity" evidence="2">
    <location>
        <begin position="363"/>
        <end position="380"/>
    </location>
</feature>
<evidence type="ECO:0008006" key="7">
    <source>
        <dbReference type="Google" id="ProtNLM"/>
    </source>
</evidence>
<feature type="domain" description="BTB" evidence="3">
    <location>
        <begin position="32"/>
        <end position="95"/>
    </location>
</feature>
<dbReference type="InterPro" id="IPR050457">
    <property type="entry name" value="ZnFinger_BTB_dom_contain"/>
</dbReference>
<feature type="compositionally biased region" description="Low complexity" evidence="2">
    <location>
        <begin position="124"/>
        <end position="133"/>
    </location>
</feature>
<dbReference type="SMART" id="SM00355">
    <property type="entry name" value="ZnF_C2H2"/>
    <property type="match status" value="2"/>
</dbReference>
<proteinExistence type="predicted"/>
<feature type="compositionally biased region" description="Acidic residues" evidence="2">
    <location>
        <begin position="196"/>
        <end position="213"/>
    </location>
</feature>
<feature type="compositionally biased region" description="Pro residues" evidence="2">
    <location>
        <begin position="324"/>
        <end position="345"/>
    </location>
</feature>
<dbReference type="GO" id="GO:0000978">
    <property type="term" value="F:RNA polymerase II cis-regulatory region sequence-specific DNA binding"/>
    <property type="evidence" value="ECO:0007669"/>
    <property type="project" value="TreeGrafter"/>
</dbReference>
<dbReference type="EMBL" id="AJFE02005306">
    <property type="status" value="NOT_ANNOTATED_CDS"/>
    <property type="molecule type" value="Genomic_DNA"/>
</dbReference>
<dbReference type="STRING" id="9597.ENSPPAP00000032041"/>
<dbReference type="PROSITE" id="PS50157">
    <property type="entry name" value="ZINC_FINGER_C2H2_2"/>
    <property type="match status" value="2"/>
</dbReference>
<dbReference type="InterPro" id="IPR000210">
    <property type="entry name" value="BTB/POZ_dom"/>
</dbReference>
<dbReference type="GO" id="GO:0008270">
    <property type="term" value="F:zinc ion binding"/>
    <property type="evidence" value="ECO:0007669"/>
    <property type="project" value="UniProtKB-KW"/>
</dbReference>
<dbReference type="Pfam" id="PF00651">
    <property type="entry name" value="BTB"/>
    <property type="match status" value="1"/>
</dbReference>
<dbReference type="PROSITE" id="PS50097">
    <property type="entry name" value="BTB"/>
    <property type="match status" value="1"/>
</dbReference>
<dbReference type="Bgee" id="ENSPPAG00000038918">
    <property type="expression patterns" value="Expressed in prefrontal cortex and 4 other cell types or tissues"/>
</dbReference>
<feature type="region of interest" description="Disordered" evidence="2">
    <location>
        <begin position="319"/>
        <end position="380"/>
    </location>
</feature>
<evidence type="ECO:0000259" key="3">
    <source>
        <dbReference type="PROSITE" id="PS50097"/>
    </source>
</evidence>
<sequence>AAVEAVRHIHLQNFSRSLLETLNGQKLGGHFCDVTVCIHEASLRAHRCGLAIGSPSFQDKLLLGHSEIRVPSVVPVQTVRQLVELLYSGSLVVAQSEALQVLMAASVLRVDSYRRMHADYRTRSSAPASTSAPAPLPTPVPPPLAPEQLRHRLRHLLAAGKQRQPASLQLPAPPTPAKAEGLGAYPSLSAAPDDRGDNDDEETDDETDGEDGEGGGPGESQAPPSFPDCAAGFLTAAADSACEEFHAPTGLSDYSDFLLGSGAAEDVFPDSYVTAWHDKDGAVPEGCPTETPVQPDCILAGPRPPGVKTPGPPVALFPFHLSAPEPPAPPPSAPSGPAPAPPPAFYPTLQPEAAPGTQPWEAPAPSAAPTTAPSGTTARTPGAEPLAYVCGHCCKTFSSRKNYTKHMFIHSGEKPHQCAHMVTHTCVHAFQCAVYAKPFTQKSSLNMHMRAHRPERAPFPRLPQGLLSLGAAGAPPGRAPRALMGLGPGLAHCGSAASRTGGHARFPTSRLRSLLSASPVSSFTPFSIRPSPPYSSPPCT</sequence>
<reference evidence="5" key="1">
    <citation type="submission" date="2025-08" db="UniProtKB">
        <authorList>
            <consortium name="Ensembl"/>
        </authorList>
    </citation>
    <scope>IDENTIFICATION</scope>
</reference>
<dbReference type="InterPro" id="IPR036236">
    <property type="entry name" value="Znf_C2H2_sf"/>
</dbReference>
<evidence type="ECO:0000256" key="2">
    <source>
        <dbReference type="SAM" id="MobiDB-lite"/>
    </source>
</evidence>
<feature type="region of interest" description="Disordered" evidence="2">
    <location>
        <begin position="121"/>
        <end position="146"/>
    </location>
</feature>
<dbReference type="SUPFAM" id="SSF54695">
    <property type="entry name" value="POZ domain"/>
    <property type="match status" value="1"/>
</dbReference>
<dbReference type="Ensembl" id="ENSPPAT00000054907.1">
    <property type="protein sequence ID" value="ENSPPAP00000032041.1"/>
    <property type="gene ID" value="ENSPPAG00000038918.1"/>
</dbReference>
<keyword evidence="6" id="KW-1185">Reference proteome</keyword>
<dbReference type="PANTHER" id="PTHR46105:SF22">
    <property type="entry name" value="ZINC FINGER AND BTB DOMAIN CONTAINING 45"/>
    <property type="match status" value="1"/>
</dbReference>
<dbReference type="OMA" id="YCEAEEM"/>
<dbReference type="InterPro" id="IPR011333">
    <property type="entry name" value="SKP1/BTB/POZ_sf"/>
</dbReference>
<feature type="domain" description="C2H2-type" evidence="4">
    <location>
        <begin position="430"/>
        <end position="457"/>
    </location>
</feature>
<evidence type="ECO:0000256" key="1">
    <source>
        <dbReference type="PROSITE-ProRule" id="PRU00042"/>
    </source>
</evidence>